<dbReference type="GO" id="GO:0008168">
    <property type="term" value="F:methyltransferase activity"/>
    <property type="evidence" value="ECO:0007669"/>
    <property type="project" value="UniProtKB-KW"/>
</dbReference>
<sequence length="436" mass="48525">MPDAALRLATLLEQLMGSPLPVRLRAWDGSESGPPATPVLVVRNRRALRRLLFKPGELGLARAWVSGDLTVEGDLYTALDLLAGLVWEREDDARGIARRLRTPKARAAVRDLVKLAGLPLPPKPPAEEVRRRPSHLHTRRTDRRAISHHYDVGNDFYELVLGPSMVYSCAYWPSDGPEATLEQAQRDKLDLICRKLDLKPGQRLLDVGCGWGSMAIHAAREYGARVVGVTLSQEQAAYARKRVADEGLTDQVEIRVQDYRDVTDGPYDAVSSIGMAEHVGAARYLEYARDLYALLRPGGRLLNHQIARRPQADESAYRVDAFIDAYVFPDGELAPIGTTVTQLERAGFEVRDVESLREHYALTLRRWVANLEANWEEAQRLTSPGRARVWRLYMAASALSFERNRIGVNQVLAVKTPGCGDAGMPLRSRTWGAPAA</sequence>
<feature type="domain" description="Polyketide synthase-like methyltransferase" evidence="6">
    <location>
        <begin position="156"/>
        <end position="399"/>
    </location>
</feature>
<comment type="similarity">
    <text evidence="1">Belongs to the CFA/CMAS family.</text>
</comment>
<gene>
    <name evidence="7" type="ORF">HCJ95_19385</name>
</gene>
<evidence type="ECO:0000313" key="8">
    <source>
        <dbReference type="Proteomes" id="UP000635996"/>
    </source>
</evidence>
<dbReference type="Gene3D" id="3.40.50.150">
    <property type="entry name" value="Vaccinia Virus protein VP39"/>
    <property type="match status" value="1"/>
</dbReference>
<keyword evidence="8" id="KW-1185">Reference proteome</keyword>
<keyword evidence="4" id="KW-0949">S-adenosyl-L-methionine</keyword>
<evidence type="ECO:0000259" key="6">
    <source>
        <dbReference type="SMART" id="SM00828"/>
    </source>
</evidence>
<dbReference type="InterPro" id="IPR003333">
    <property type="entry name" value="CMAS"/>
</dbReference>
<evidence type="ECO:0000313" key="7">
    <source>
        <dbReference type="EMBL" id="NJP16381.1"/>
    </source>
</evidence>
<dbReference type="InterPro" id="IPR029063">
    <property type="entry name" value="SAM-dependent_MTases_sf"/>
</dbReference>
<organism evidence="7 8">
    <name type="scientific">Streptomyces thermoviolaceus subsp. thermoviolaceus</name>
    <dbReference type="NCBI Taxonomy" id="66860"/>
    <lineage>
        <taxon>Bacteria</taxon>
        <taxon>Bacillati</taxon>
        <taxon>Actinomycetota</taxon>
        <taxon>Actinomycetes</taxon>
        <taxon>Kitasatosporales</taxon>
        <taxon>Streptomycetaceae</taxon>
        <taxon>Streptomyces</taxon>
    </lineage>
</organism>
<dbReference type="PIRSF" id="PIRSF003085">
    <property type="entry name" value="CMAS"/>
    <property type="match status" value="1"/>
</dbReference>
<dbReference type="InterPro" id="IPR020803">
    <property type="entry name" value="MeTfrase_dom"/>
</dbReference>
<dbReference type="RefSeq" id="WP_168132043.1">
    <property type="nucleotide sequence ID" value="NZ_BMVZ01000021.1"/>
</dbReference>
<evidence type="ECO:0000256" key="1">
    <source>
        <dbReference type="ARBA" id="ARBA00010815"/>
    </source>
</evidence>
<evidence type="ECO:0000256" key="3">
    <source>
        <dbReference type="ARBA" id="ARBA00022679"/>
    </source>
</evidence>
<dbReference type="InterPro" id="IPR050723">
    <property type="entry name" value="CFA/CMAS"/>
</dbReference>
<dbReference type="Pfam" id="PF02353">
    <property type="entry name" value="CMAS"/>
    <property type="match status" value="1"/>
</dbReference>
<reference evidence="7 8" key="1">
    <citation type="submission" date="2020-03" db="EMBL/GenBank/DDBJ databases">
        <title>WGS of actinomycetes isolated from Thailand.</title>
        <authorList>
            <person name="Thawai C."/>
        </authorList>
    </citation>
    <scope>NUCLEOTIDE SEQUENCE [LARGE SCALE GENOMIC DNA]</scope>
    <source>
        <strain evidence="7 8">NBRC 13905</strain>
    </source>
</reference>
<dbReference type="PANTHER" id="PTHR43667">
    <property type="entry name" value="CYCLOPROPANE-FATTY-ACYL-PHOSPHOLIPID SYNTHASE"/>
    <property type="match status" value="1"/>
</dbReference>
<dbReference type="CDD" id="cd02440">
    <property type="entry name" value="AdoMet_MTases"/>
    <property type="match status" value="1"/>
</dbReference>
<protein>
    <submittedName>
        <fullName evidence="7">Class I SAM-dependent methyltransferase</fullName>
    </submittedName>
</protein>
<dbReference type="SUPFAM" id="SSF53335">
    <property type="entry name" value="S-adenosyl-L-methionine-dependent methyltransferases"/>
    <property type="match status" value="1"/>
</dbReference>
<proteinExistence type="inferred from homology"/>
<keyword evidence="5" id="KW-0443">Lipid metabolism</keyword>
<accession>A0ABX0YZ56</accession>
<evidence type="ECO:0000256" key="4">
    <source>
        <dbReference type="ARBA" id="ARBA00022691"/>
    </source>
</evidence>
<comment type="caution">
    <text evidence="7">The sequence shown here is derived from an EMBL/GenBank/DDBJ whole genome shotgun (WGS) entry which is preliminary data.</text>
</comment>
<dbReference type="Proteomes" id="UP000635996">
    <property type="component" value="Unassembled WGS sequence"/>
</dbReference>
<keyword evidence="2 7" id="KW-0489">Methyltransferase</keyword>
<evidence type="ECO:0000256" key="2">
    <source>
        <dbReference type="ARBA" id="ARBA00022603"/>
    </source>
</evidence>
<name>A0ABX0YZ56_STRTL</name>
<dbReference type="SMART" id="SM00828">
    <property type="entry name" value="PKS_MT"/>
    <property type="match status" value="1"/>
</dbReference>
<dbReference type="PANTHER" id="PTHR43667:SF1">
    <property type="entry name" value="CYCLOPROPANE-FATTY-ACYL-PHOSPHOLIPID SYNTHASE"/>
    <property type="match status" value="1"/>
</dbReference>
<dbReference type="EMBL" id="JAATEL010000021">
    <property type="protein sequence ID" value="NJP16381.1"/>
    <property type="molecule type" value="Genomic_DNA"/>
</dbReference>
<evidence type="ECO:0000256" key="5">
    <source>
        <dbReference type="ARBA" id="ARBA00023098"/>
    </source>
</evidence>
<dbReference type="GO" id="GO:0032259">
    <property type="term" value="P:methylation"/>
    <property type="evidence" value="ECO:0007669"/>
    <property type="project" value="UniProtKB-KW"/>
</dbReference>
<keyword evidence="3" id="KW-0808">Transferase</keyword>